<dbReference type="GO" id="GO:0009253">
    <property type="term" value="P:peptidoglycan catabolic process"/>
    <property type="evidence" value="ECO:0007669"/>
    <property type="project" value="TreeGrafter"/>
</dbReference>
<evidence type="ECO:0000313" key="4">
    <source>
        <dbReference type="Proteomes" id="UP000694001"/>
    </source>
</evidence>
<dbReference type="InterPro" id="IPR031304">
    <property type="entry name" value="SLT_2"/>
</dbReference>
<keyword evidence="4" id="KW-1185">Reference proteome</keyword>
<gene>
    <name evidence="3" type="ORF">KO353_02045</name>
</gene>
<dbReference type="Pfam" id="PF13406">
    <property type="entry name" value="SLT_2"/>
    <property type="match status" value="1"/>
</dbReference>
<evidence type="ECO:0000313" key="3">
    <source>
        <dbReference type="EMBL" id="QXM25059.1"/>
    </source>
</evidence>
<dbReference type="InterPro" id="IPR011970">
    <property type="entry name" value="MltB_2"/>
</dbReference>
<dbReference type="PANTHER" id="PTHR30163">
    <property type="entry name" value="MEMBRANE-BOUND LYTIC MUREIN TRANSGLYCOSYLASE B"/>
    <property type="match status" value="1"/>
</dbReference>
<dbReference type="PROSITE" id="PS51318">
    <property type="entry name" value="TAT"/>
    <property type="match status" value="1"/>
</dbReference>
<dbReference type="AlphaFoldDB" id="A0A975YJU7"/>
<proteinExistence type="predicted"/>
<organism evidence="3 4">
    <name type="scientific">Elioraea tepida</name>
    <dbReference type="NCBI Taxonomy" id="2843330"/>
    <lineage>
        <taxon>Bacteria</taxon>
        <taxon>Pseudomonadati</taxon>
        <taxon>Pseudomonadota</taxon>
        <taxon>Alphaproteobacteria</taxon>
        <taxon>Acetobacterales</taxon>
        <taxon>Elioraeaceae</taxon>
        <taxon>Elioraea</taxon>
    </lineage>
</organism>
<sequence length="324" mass="34642">MGATRRVVLGALPAVAAAAGARAASQPFERWLSELRAEARAQGISAATIQGALSGIAPIQRVIELDRRQPEVTLSWAQYRDRVVAEPRIGNGRKAFAENRALLAAVEQRFGVAARTVTAIWGVETNYGATMGGFPVVQALATLAYDGRRSAYFRGELLNALRILDQGHIRKERMLGSWAGAMGQPQFMPGSFLAYAVDFDGDGRRDIWDSRADALGSIGNYLRRAGAWRPGGPWGFEVTLPPRFPIGEADGRTMRPLSSWASAGVRPADGGRMPAGDMPAAIAAPDGAAGQAFVLFPNAQAVRRYNNSTYYVLAVGLLSDRVGG</sequence>
<feature type="signal peptide" evidence="1">
    <location>
        <begin position="1"/>
        <end position="23"/>
    </location>
</feature>
<dbReference type="FunFam" id="1.10.8.350:FF:000001">
    <property type="entry name" value="Lytic murein transglycosylase B"/>
    <property type="match status" value="1"/>
</dbReference>
<dbReference type="EMBL" id="CP076448">
    <property type="protein sequence ID" value="QXM25059.1"/>
    <property type="molecule type" value="Genomic_DNA"/>
</dbReference>
<evidence type="ECO:0000259" key="2">
    <source>
        <dbReference type="Pfam" id="PF13406"/>
    </source>
</evidence>
<dbReference type="NCBIfam" id="TIGR02283">
    <property type="entry name" value="MltB_2"/>
    <property type="match status" value="1"/>
</dbReference>
<dbReference type="RefSeq" id="WP_218286115.1">
    <property type="nucleotide sequence ID" value="NZ_CP076448.1"/>
</dbReference>
<evidence type="ECO:0000256" key="1">
    <source>
        <dbReference type="SAM" id="SignalP"/>
    </source>
</evidence>
<keyword evidence="1" id="KW-0732">Signal</keyword>
<feature type="chain" id="PRO_5038145202" evidence="1">
    <location>
        <begin position="24"/>
        <end position="324"/>
    </location>
</feature>
<dbReference type="InterPro" id="IPR043426">
    <property type="entry name" value="MltB-like"/>
</dbReference>
<dbReference type="CDD" id="cd13399">
    <property type="entry name" value="Slt35-like"/>
    <property type="match status" value="1"/>
</dbReference>
<feature type="domain" description="Transglycosylase SLT" evidence="2">
    <location>
        <begin position="28"/>
        <end position="320"/>
    </location>
</feature>
<reference evidence="3" key="1">
    <citation type="submission" date="2021-06" db="EMBL/GenBank/DDBJ databases">
        <title>Elioraea tepida, sp. nov., a moderately thermophilic aerobic anoxygenic phototrophic bacterium isolated from an alkaline siliceous hot spring mat community in Yellowstone National Park, WY, USA.</title>
        <authorList>
            <person name="Saini M.K."/>
            <person name="Yoshida S."/>
            <person name="Sebastian A."/>
            <person name="Hirose S."/>
            <person name="Hara E."/>
            <person name="Tamaki H."/>
            <person name="Soulier N.T."/>
            <person name="Albert I."/>
            <person name="Hanada S."/>
            <person name="Bryant D.A."/>
            <person name="Tank M."/>
        </authorList>
    </citation>
    <scope>NUCLEOTIDE SEQUENCE</scope>
    <source>
        <strain evidence="3">MS-P2</strain>
    </source>
</reference>
<accession>A0A975YJU7</accession>
<dbReference type="Proteomes" id="UP000694001">
    <property type="component" value="Chromosome"/>
</dbReference>
<name>A0A975YJU7_9PROT</name>
<dbReference type="KEGG" id="elio:KO353_02045"/>
<dbReference type="GO" id="GO:0008933">
    <property type="term" value="F:peptidoglycan lytic transglycosylase activity"/>
    <property type="evidence" value="ECO:0007669"/>
    <property type="project" value="TreeGrafter"/>
</dbReference>
<dbReference type="InterPro" id="IPR006311">
    <property type="entry name" value="TAT_signal"/>
</dbReference>
<protein>
    <submittedName>
        <fullName evidence="3">Lytic murein transglycosylase</fullName>
    </submittedName>
</protein>
<dbReference type="PANTHER" id="PTHR30163:SF8">
    <property type="entry name" value="LYTIC MUREIN TRANSGLYCOSYLASE"/>
    <property type="match status" value="1"/>
</dbReference>